<keyword evidence="2" id="KW-1185">Reference proteome</keyword>
<evidence type="ECO:0000313" key="2">
    <source>
        <dbReference type="Proteomes" id="UP001148838"/>
    </source>
</evidence>
<name>A0ABQ8SWY0_PERAM</name>
<reference evidence="1 2" key="1">
    <citation type="journal article" date="2022" name="Allergy">
        <title>Genome assembly and annotation of Periplaneta americana reveal a comprehensive cockroach allergen profile.</title>
        <authorList>
            <person name="Wang L."/>
            <person name="Xiong Q."/>
            <person name="Saelim N."/>
            <person name="Wang L."/>
            <person name="Nong W."/>
            <person name="Wan A.T."/>
            <person name="Shi M."/>
            <person name="Liu X."/>
            <person name="Cao Q."/>
            <person name="Hui J.H.L."/>
            <person name="Sookrung N."/>
            <person name="Leung T.F."/>
            <person name="Tungtrongchitr A."/>
            <person name="Tsui S.K.W."/>
        </authorList>
    </citation>
    <scope>NUCLEOTIDE SEQUENCE [LARGE SCALE GENOMIC DNA]</scope>
    <source>
        <strain evidence="1">PWHHKU_190912</strain>
    </source>
</reference>
<comment type="caution">
    <text evidence="1">The sequence shown here is derived from an EMBL/GenBank/DDBJ whole genome shotgun (WGS) entry which is preliminary data.</text>
</comment>
<protein>
    <submittedName>
        <fullName evidence="1">Uncharacterized protein</fullName>
    </submittedName>
</protein>
<proteinExistence type="predicted"/>
<accession>A0ABQ8SWY0</accession>
<dbReference type="EMBL" id="JAJSOF020000019">
    <property type="protein sequence ID" value="KAJ4438701.1"/>
    <property type="molecule type" value="Genomic_DNA"/>
</dbReference>
<organism evidence="1 2">
    <name type="scientific">Periplaneta americana</name>
    <name type="common">American cockroach</name>
    <name type="synonym">Blatta americana</name>
    <dbReference type="NCBI Taxonomy" id="6978"/>
    <lineage>
        <taxon>Eukaryota</taxon>
        <taxon>Metazoa</taxon>
        <taxon>Ecdysozoa</taxon>
        <taxon>Arthropoda</taxon>
        <taxon>Hexapoda</taxon>
        <taxon>Insecta</taxon>
        <taxon>Pterygota</taxon>
        <taxon>Neoptera</taxon>
        <taxon>Polyneoptera</taxon>
        <taxon>Dictyoptera</taxon>
        <taxon>Blattodea</taxon>
        <taxon>Blattoidea</taxon>
        <taxon>Blattidae</taxon>
        <taxon>Blattinae</taxon>
        <taxon>Periplaneta</taxon>
    </lineage>
</organism>
<gene>
    <name evidence="1" type="ORF">ANN_14648</name>
</gene>
<evidence type="ECO:0000313" key="1">
    <source>
        <dbReference type="EMBL" id="KAJ4438701.1"/>
    </source>
</evidence>
<sequence length="177" mass="20141">MTGLYRILTLGIKLQIASRTWELERRLKGRPCPKLSSPRTLPGSHVKVAVRTQCALSGLCNILHGTAAMRNAGLWNVSKLFGNNARSSHRHAALNMSVVSRGNAHDVFSNGATWQRGRSDCQKHGHYDELKKRTRSICKVDMEKIERVKWTNKIRNEAVLERVDEEKMMLKLIRKRG</sequence>
<dbReference type="Proteomes" id="UP001148838">
    <property type="component" value="Unassembled WGS sequence"/>
</dbReference>